<dbReference type="GO" id="GO:0005634">
    <property type="term" value="C:nucleus"/>
    <property type="evidence" value="ECO:0007669"/>
    <property type="project" value="UniProtKB-SubCell"/>
</dbReference>
<protein>
    <submittedName>
        <fullName evidence="9">Uncharacterized protein</fullName>
    </submittedName>
</protein>
<organism evidence="9 10">
    <name type="scientific">Viridothelium virens</name>
    <name type="common">Speckled blister lichen</name>
    <name type="synonym">Trypethelium virens</name>
    <dbReference type="NCBI Taxonomy" id="1048519"/>
    <lineage>
        <taxon>Eukaryota</taxon>
        <taxon>Fungi</taxon>
        <taxon>Dikarya</taxon>
        <taxon>Ascomycota</taxon>
        <taxon>Pezizomycotina</taxon>
        <taxon>Dothideomycetes</taxon>
        <taxon>Dothideomycetes incertae sedis</taxon>
        <taxon>Trypetheliales</taxon>
        <taxon>Trypetheliaceae</taxon>
        <taxon>Viridothelium</taxon>
    </lineage>
</organism>
<evidence type="ECO:0000256" key="7">
    <source>
        <dbReference type="ARBA" id="ARBA00023328"/>
    </source>
</evidence>
<sequence>MEPIEGSEKLSNIREYIQHARATQDERVDIEDSQSTLDETRFGQVLKSLQDRVTEQRRALEELRKSSSRPAPRVPSGDPRVRLQQLRAIRAGYDHVTHSQPTLPPAGSPIPALLATQVTAQRITGIREAILESQSRLAHVRGRFEGENRNLEDNNLITEKLDERIARLRQQRDEQLQKSTTDVANEQVHAMQVRKEYFEQEIKRYQQALHDFIDDHLAAMVAAEELGGPTVGDMLNVNEEMLENGFSAQGKPKSSSKAPSKTTSGQMLLDKHGNLIRGSQEDENPSEKEAAAAIVKALLNELLEALLGHGASGGYITLQGDTAAARFLVRAKVAQLHPKDARRLRLIDFGRAFDD</sequence>
<reference evidence="9" key="1">
    <citation type="journal article" date="2020" name="Stud. Mycol.">
        <title>101 Dothideomycetes genomes: a test case for predicting lifestyles and emergence of pathogens.</title>
        <authorList>
            <person name="Haridas S."/>
            <person name="Albert R."/>
            <person name="Binder M."/>
            <person name="Bloem J."/>
            <person name="Labutti K."/>
            <person name="Salamov A."/>
            <person name="Andreopoulos B."/>
            <person name="Baker S."/>
            <person name="Barry K."/>
            <person name="Bills G."/>
            <person name="Bluhm B."/>
            <person name="Cannon C."/>
            <person name="Castanera R."/>
            <person name="Culley D."/>
            <person name="Daum C."/>
            <person name="Ezra D."/>
            <person name="Gonzalez J."/>
            <person name="Henrissat B."/>
            <person name="Kuo A."/>
            <person name="Liang C."/>
            <person name="Lipzen A."/>
            <person name="Lutzoni F."/>
            <person name="Magnuson J."/>
            <person name="Mondo S."/>
            <person name="Nolan M."/>
            <person name="Ohm R."/>
            <person name="Pangilinan J."/>
            <person name="Park H.-J."/>
            <person name="Ramirez L."/>
            <person name="Alfaro M."/>
            <person name="Sun H."/>
            <person name="Tritt A."/>
            <person name="Yoshinaga Y."/>
            <person name="Zwiers L.-H."/>
            <person name="Turgeon B."/>
            <person name="Goodwin S."/>
            <person name="Spatafora J."/>
            <person name="Crous P."/>
            <person name="Grigoriev I."/>
        </authorList>
    </citation>
    <scope>NUCLEOTIDE SEQUENCE</scope>
    <source>
        <strain evidence="9">Tuck. ex Michener</strain>
    </source>
</reference>
<comment type="similarity">
    <text evidence="3">Belongs to the CENP-K/MCM22 family.</text>
</comment>
<evidence type="ECO:0000313" key="10">
    <source>
        <dbReference type="Proteomes" id="UP000800092"/>
    </source>
</evidence>
<evidence type="ECO:0000256" key="5">
    <source>
        <dbReference type="ARBA" id="ARBA00023054"/>
    </source>
</evidence>
<evidence type="ECO:0000256" key="8">
    <source>
        <dbReference type="SAM" id="MobiDB-lite"/>
    </source>
</evidence>
<keyword evidence="5" id="KW-0175">Coiled coil</keyword>
<evidence type="ECO:0000256" key="4">
    <source>
        <dbReference type="ARBA" id="ARBA00022454"/>
    </source>
</evidence>
<keyword evidence="10" id="KW-1185">Reference proteome</keyword>
<feature type="compositionally biased region" description="Low complexity" evidence="8">
    <location>
        <begin position="247"/>
        <end position="265"/>
    </location>
</feature>
<evidence type="ECO:0000256" key="1">
    <source>
        <dbReference type="ARBA" id="ARBA00004123"/>
    </source>
</evidence>
<dbReference type="PANTHER" id="PTHR14401">
    <property type="entry name" value="CENTROMERE PROTEIN K"/>
    <property type="match status" value="1"/>
</dbReference>
<dbReference type="OrthoDB" id="9445768at2759"/>
<proteinExistence type="inferred from homology"/>
<dbReference type="GO" id="GO:0000070">
    <property type="term" value="P:mitotic sister chromatid segregation"/>
    <property type="evidence" value="ECO:0007669"/>
    <property type="project" value="TreeGrafter"/>
</dbReference>
<dbReference type="GO" id="GO:0000775">
    <property type="term" value="C:chromosome, centromeric region"/>
    <property type="evidence" value="ECO:0007669"/>
    <property type="project" value="UniProtKB-SubCell"/>
</dbReference>
<comment type="subcellular location">
    <subcellularLocation>
        <location evidence="2">Chromosome</location>
        <location evidence="2">Centromere</location>
    </subcellularLocation>
    <subcellularLocation>
        <location evidence="1">Nucleus</location>
    </subcellularLocation>
</comment>
<accession>A0A6A6HB86</accession>
<keyword evidence="7" id="KW-0137">Centromere</keyword>
<evidence type="ECO:0000256" key="6">
    <source>
        <dbReference type="ARBA" id="ARBA00023242"/>
    </source>
</evidence>
<dbReference type="PANTHER" id="PTHR14401:SF6">
    <property type="entry name" value="CENTROMERE PROTEIN K"/>
    <property type="match status" value="1"/>
</dbReference>
<evidence type="ECO:0000313" key="9">
    <source>
        <dbReference type="EMBL" id="KAF2234760.1"/>
    </source>
</evidence>
<gene>
    <name evidence="9" type="ORF">EV356DRAFT_484734</name>
</gene>
<dbReference type="GO" id="GO:0051382">
    <property type="term" value="P:kinetochore assembly"/>
    <property type="evidence" value="ECO:0007669"/>
    <property type="project" value="InterPro"/>
</dbReference>
<dbReference type="AlphaFoldDB" id="A0A6A6HB86"/>
<name>A0A6A6HB86_VIRVR</name>
<dbReference type="EMBL" id="ML991796">
    <property type="protein sequence ID" value="KAF2234760.1"/>
    <property type="molecule type" value="Genomic_DNA"/>
</dbReference>
<evidence type="ECO:0000256" key="3">
    <source>
        <dbReference type="ARBA" id="ARBA00005795"/>
    </source>
</evidence>
<keyword evidence="4" id="KW-0158">Chromosome</keyword>
<evidence type="ECO:0000256" key="2">
    <source>
        <dbReference type="ARBA" id="ARBA00004584"/>
    </source>
</evidence>
<dbReference type="InterPro" id="IPR020993">
    <property type="entry name" value="Centromere_CenpK"/>
</dbReference>
<dbReference type="Proteomes" id="UP000800092">
    <property type="component" value="Unassembled WGS sequence"/>
</dbReference>
<feature type="region of interest" description="Disordered" evidence="8">
    <location>
        <begin position="246"/>
        <end position="267"/>
    </location>
</feature>
<keyword evidence="6" id="KW-0539">Nucleus</keyword>